<sequence>MEMKQEQGIVLETDGQTAKIKVGRHEECGSCGACSGAQNVVVEAANPLGAEAGQRVRFEFREENVLTGAFVVFILPLIFGGVGAVIGHFVAPWLDATGSLPYVLGALVFFLIALGLVKKFDRRAAQDKAAKPVIIEILDNQQ</sequence>
<feature type="transmembrane region" description="Helical" evidence="1">
    <location>
        <begin position="65"/>
        <end position="87"/>
    </location>
</feature>
<keyword evidence="1" id="KW-0812">Transmembrane</keyword>
<dbReference type="InterPro" id="IPR007359">
    <property type="entry name" value="SigmaE_reg_RseC_MucC"/>
</dbReference>
<dbReference type="Pfam" id="PF04246">
    <property type="entry name" value="RseC_MucC"/>
    <property type="match status" value="1"/>
</dbReference>
<organism evidence="2 3">
    <name type="scientific">Selenomonas ruminantium</name>
    <dbReference type="NCBI Taxonomy" id="971"/>
    <lineage>
        <taxon>Bacteria</taxon>
        <taxon>Bacillati</taxon>
        <taxon>Bacillota</taxon>
        <taxon>Negativicutes</taxon>
        <taxon>Selenomonadales</taxon>
        <taxon>Selenomonadaceae</taxon>
        <taxon>Selenomonas</taxon>
    </lineage>
</organism>
<dbReference type="PANTHER" id="PTHR35867">
    <property type="entry name" value="PROTEIN RSEC"/>
    <property type="match status" value="1"/>
</dbReference>
<proteinExistence type="predicted"/>
<dbReference type="AlphaFoldDB" id="A0A927WIF6"/>
<keyword evidence="1" id="KW-1133">Transmembrane helix</keyword>
<dbReference type="PIRSF" id="PIRSF004923">
    <property type="entry name" value="RseC"/>
    <property type="match status" value="1"/>
</dbReference>
<dbReference type="EMBL" id="SVCA01000006">
    <property type="protein sequence ID" value="MBE6085356.1"/>
    <property type="molecule type" value="Genomic_DNA"/>
</dbReference>
<dbReference type="PANTHER" id="PTHR35867:SF1">
    <property type="entry name" value="PROTEIN RSEC"/>
    <property type="match status" value="1"/>
</dbReference>
<dbReference type="Proteomes" id="UP000772151">
    <property type="component" value="Unassembled WGS sequence"/>
</dbReference>
<evidence type="ECO:0000313" key="3">
    <source>
        <dbReference type="Proteomes" id="UP000772151"/>
    </source>
</evidence>
<protein>
    <submittedName>
        <fullName evidence="2">Siderophore-interacting protein</fullName>
    </submittedName>
</protein>
<accession>A0A927WIF6</accession>
<dbReference type="InterPro" id="IPR026268">
    <property type="entry name" value="RseC"/>
</dbReference>
<feature type="transmembrane region" description="Helical" evidence="1">
    <location>
        <begin position="99"/>
        <end position="117"/>
    </location>
</feature>
<evidence type="ECO:0000313" key="2">
    <source>
        <dbReference type="EMBL" id="MBE6085356.1"/>
    </source>
</evidence>
<reference evidence="2" key="1">
    <citation type="submission" date="2019-04" db="EMBL/GenBank/DDBJ databases">
        <title>Evolution of Biomass-Degrading Anaerobic Consortia Revealed by Metagenomics.</title>
        <authorList>
            <person name="Peng X."/>
        </authorList>
    </citation>
    <scope>NUCLEOTIDE SEQUENCE</scope>
    <source>
        <strain evidence="2">SIG242</strain>
    </source>
</reference>
<name>A0A927WIF6_SELRU</name>
<evidence type="ECO:0000256" key="1">
    <source>
        <dbReference type="SAM" id="Phobius"/>
    </source>
</evidence>
<keyword evidence="1" id="KW-0472">Membrane</keyword>
<gene>
    <name evidence="2" type="ORF">E7203_07900</name>
</gene>
<comment type="caution">
    <text evidence="2">The sequence shown here is derived from an EMBL/GenBank/DDBJ whole genome shotgun (WGS) entry which is preliminary data.</text>
</comment>